<feature type="transmembrane region" description="Helical" evidence="5">
    <location>
        <begin position="21"/>
        <end position="42"/>
    </location>
</feature>
<evidence type="ECO:0000259" key="6">
    <source>
        <dbReference type="Pfam" id="PF03151"/>
    </source>
</evidence>
<evidence type="ECO:0000256" key="3">
    <source>
        <dbReference type="ARBA" id="ARBA00022989"/>
    </source>
</evidence>
<gene>
    <name evidence="7" type="ORF">MSP1401_LOCUS12188</name>
</gene>
<evidence type="ECO:0000256" key="2">
    <source>
        <dbReference type="ARBA" id="ARBA00022692"/>
    </source>
</evidence>
<proteinExistence type="predicted"/>
<dbReference type="EMBL" id="HBEN01014600">
    <property type="protein sequence ID" value="CAD8451421.1"/>
    <property type="molecule type" value="Transcribed_RNA"/>
</dbReference>
<evidence type="ECO:0000256" key="5">
    <source>
        <dbReference type="SAM" id="Phobius"/>
    </source>
</evidence>
<evidence type="ECO:0000313" key="7">
    <source>
        <dbReference type="EMBL" id="CAD8451421.1"/>
    </source>
</evidence>
<reference evidence="7" key="1">
    <citation type="submission" date="2021-01" db="EMBL/GenBank/DDBJ databases">
        <authorList>
            <person name="Corre E."/>
            <person name="Pelletier E."/>
            <person name="Niang G."/>
            <person name="Scheremetjew M."/>
            <person name="Finn R."/>
            <person name="Kale V."/>
            <person name="Holt S."/>
            <person name="Cochrane G."/>
            <person name="Meng A."/>
            <person name="Brown T."/>
            <person name="Cohen L."/>
        </authorList>
    </citation>
    <scope>NUCLEOTIDE SEQUENCE</scope>
    <source>
        <strain evidence="7">CCAC1681</strain>
    </source>
</reference>
<dbReference type="PANTHER" id="PTHR11132">
    <property type="entry name" value="SOLUTE CARRIER FAMILY 35"/>
    <property type="match status" value="1"/>
</dbReference>
<dbReference type="GO" id="GO:0016020">
    <property type="term" value="C:membrane"/>
    <property type="evidence" value="ECO:0007669"/>
    <property type="project" value="UniProtKB-SubCell"/>
</dbReference>
<feature type="transmembrane region" description="Helical" evidence="5">
    <location>
        <begin position="168"/>
        <end position="188"/>
    </location>
</feature>
<keyword evidence="3 5" id="KW-1133">Transmembrane helix</keyword>
<feature type="transmembrane region" description="Helical" evidence="5">
    <location>
        <begin position="54"/>
        <end position="79"/>
    </location>
</feature>
<feature type="domain" description="Sugar phosphate transporter" evidence="6">
    <location>
        <begin position="30"/>
        <end position="309"/>
    </location>
</feature>
<feature type="transmembrane region" description="Helical" evidence="5">
    <location>
        <begin position="239"/>
        <end position="260"/>
    </location>
</feature>
<keyword evidence="4 5" id="KW-0472">Membrane</keyword>
<name>A0A7S0DDU2_MICPS</name>
<feature type="transmembrane region" description="Helical" evidence="5">
    <location>
        <begin position="91"/>
        <end position="113"/>
    </location>
</feature>
<dbReference type="InterPro" id="IPR004853">
    <property type="entry name" value="Sugar_P_trans_dom"/>
</dbReference>
<sequence length="386" mass="41846">MPLPTHHQDLHGNKGAAARKMRVAGISAALFYGSMSVASVFLNKAIFQVWRYRYPASLVTGQTVFTVLAIFLLSNLGVIKIAKFNKTHFKRVFLVSAVFQLKLVLDMSALVLVNIPMYGILKSATTPFVMLLDYLLRQRVPSARIQGAVWLTTCGGFVAGYGDLYFDPLGYALALASAACTACYVVLVGKIGDDLQLDSFTLLLYNSLWSTPLSLAITVLTGEVQGVMTFPDLFDPRFIAAFVTSCASAFVLNYATYLCTRVNDALTTSVVGRTKSVVQGVGGLFAFAVEIGVVNVAGLSLNSAGILWYAYEKYADERRRNAAAANQRGAPPKLAKLSDANHPHFMTRNDSQLTLSPRVQSGGFGGAELTRHARVSHNEQNGTHAR</sequence>
<feature type="transmembrane region" description="Helical" evidence="5">
    <location>
        <begin position="200"/>
        <end position="219"/>
    </location>
</feature>
<evidence type="ECO:0000256" key="4">
    <source>
        <dbReference type="ARBA" id="ARBA00023136"/>
    </source>
</evidence>
<feature type="transmembrane region" description="Helical" evidence="5">
    <location>
        <begin position="281"/>
        <end position="311"/>
    </location>
</feature>
<keyword evidence="2 5" id="KW-0812">Transmembrane</keyword>
<evidence type="ECO:0000256" key="1">
    <source>
        <dbReference type="ARBA" id="ARBA00004141"/>
    </source>
</evidence>
<comment type="subcellular location">
    <subcellularLocation>
        <location evidence="1">Membrane</location>
        <topology evidence="1">Multi-pass membrane protein</topology>
    </subcellularLocation>
</comment>
<dbReference type="InterPro" id="IPR050186">
    <property type="entry name" value="TPT_transporter"/>
</dbReference>
<dbReference type="AlphaFoldDB" id="A0A7S0DDU2"/>
<organism evidence="7">
    <name type="scientific">Micromonas pusilla</name>
    <name type="common">Picoplanktonic green alga</name>
    <name type="synonym">Chromulina pusilla</name>
    <dbReference type="NCBI Taxonomy" id="38833"/>
    <lineage>
        <taxon>Eukaryota</taxon>
        <taxon>Viridiplantae</taxon>
        <taxon>Chlorophyta</taxon>
        <taxon>Mamiellophyceae</taxon>
        <taxon>Mamiellales</taxon>
        <taxon>Mamiellaceae</taxon>
        <taxon>Micromonas</taxon>
    </lineage>
</organism>
<protein>
    <recommendedName>
        <fullName evidence="6">Sugar phosphate transporter domain-containing protein</fullName>
    </recommendedName>
</protein>
<accession>A0A7S0DDU2</accession>
<dbReference type="Pfam" id="PF03151">
    <property type="entry name" value="TPT"/>
    <property type="match status" value="1"/>
</dbReference>